<proteinExistence type="predicted"/>
<reference evidence="1" key="1">
    <citation type="submission" date="2015-07" db="EMBL/GenBank/DDBJ databases">
        <title>MeaNS - Measles Nucleotide Surveillance Program.</title>
        <authorList>
            <person name="Tran T."/>
            <person name="Druce J."/>
        </authorList>
    </citation>
    <scope>NUCLEOTIDE SEQUENCE</scope>
    <source>
        <strain evidence="1">UCB-OBI-ISO-001</strain>
        <tissue evidence="1">Gonad</tissue>
    </source>
</reference>
<name>A0A0L8FF67_OCTBM</name>
<sequence>MVNDLLSAVGRSAGHFRDPEYSTEENFQARLLTEEHFTYLTTVVSLARRLTITIVQSSSQIYLKIMWQLVGTFSFILHEEM</sequence>
<protein>
    <submittedName>
        <fullName evidence="1">Uncharacterized protein</fullName>
    </submittedName>
</protein>
<evidence type="ECO:0000313" key="1">
    <source>
        <dbReference type="EMBL" id="KOF62353.1"/>
    </source>
</evidence>
<gene>
    <name evidence="1" type="ORF">OCBIM_22024000mg</name>
</gene>
<dbReference type="EMBL" id="KQ433738">
    <property type="protein sequence ID" value="KOF62353.1"/>
    <property type="molecule type" value="Genomic_DNA"/>
</dbReference>
<dbReference type="AlphaFoldDB" id="A0A0L8FF67"/>
<organism evidence="1">
    <name type="scientific">Octopus bimaculoides</name>
    <name type="common">California two-spotted octopus</name>
    <dbReference type="NCBI Taxonomy" id="37653"/>
    <lineage>
        <taxon>Eukaryota</taxon>
        <taxon>Metazoa</taxon>
        <taxon>Spiralia</taxon>
        <taxon>Lophotrochozoa</taxon>
        <taxon>Mollusca</taxon>
        <taxon>Cephalopoda</taxon>
        <taxon>Coleoidea</taxon>
        <taxon>Octopodiformes</taxon>
        <taxon>Octopoda</taxon>
        <taxon>Incirrata</taxon>
        <taxon>Octopodidae</taxon>
        <taxon>Octopus</taxon>
    </lineage>
</organism>
<accession>A0A0L8FF67</accession>